<accession>A0ABD5XGZ5</accession>
<organism evidence="1 2">
    <name type="scientific">Haloferax chudinovii</name>
    <dbReference type="NCBI Taxonomy" id="1109010"/>
    <lineage>
        <taxon>Archaea</taxon>
        <taxon>Methanobacteriati</taxon>
        <taxon>Methanobacteriota</taxon>
        <taxon>Stenosarchaea group</taxon>
        <taxon>Halobacteria</taxon>
        <taxon>Halobacteriales</taxon>
        <taxon>Haloferacaceae</taxon>
        <taxon>Haloferax</taxon>
    </lineage>
</organism>
<keyword evidence="2" id="KW-1185">Reference proteome</keyword>
<proteinExistence type="predicted"/>
<name>A0ABD5XGZ5_9EURY</name>
<evidence type="ECO:0000313" key="1">
    <source>
        <dbReference type="EMBL" id="MFC7130545.1"/>
    </source>
</evidence>
<evidence type="ECO:0000313" key="2">
    <source>
        <dbReference type="Proteomes" id="UP001596460"/>
    </source>
</evidence>
<protein>
    <submittedName>
        <fullName evidence="1">Uncharacterized protein</fullName>
    </submittedName>
</protein>
<comment type="caution">
    <text evidence="1">The sequence shown here is derived from an EMBL/GenBank/DDBJ whole genome shotgun (WGS) entry which is preliminary data.</text>
</comment>
<dbReference type="RefSeq" id="WP_390245881.1">
    <property type="nucleotide sequence ID" value="NZ_JBHTAB010000008.1"/>
</dbReference>
<sequence length="267" mass="30411">MLVNLFVSALKVSIDIARDQQTGREVEQELNTQFAGEEWEITNYDGKEVTLRVESVTVRPKYRPQSYDGGIEQLEFDNIFSSLETERSKATPRERFEAILKDRWITVLQLTIDGGSIEDVRPPGLSLGYVTSTKSIRFDGQVPIDGPVSSIPQMRVAQTHELQSDKLEMKIRFDGSAGEYRRKVADGVDLLQNVQDEVDQYVLRYLLELHHAGKVEDYDHTWPDEDKARKLGSFLAGYPVALDSLAEFMEQINADITVEHECEEQPE</sequence>
<gene>
    <name evidence="1" type="ORF">ACFQI8_14225</name>
</gene>
<dbReference type="EMBL" id="JBHTAB010000008">
    <property type="protein sequence ID" value="MFC7130545.1"/>
    <property type="molecule type" value="Genomic_DNA"/>
</dbReference>
<dbReference type="Proteomes" id="UP001596460">
    <property type="component" value="Unassembled WGS sequence"/>
</dbReference>
<dbReference type="AlphaFoldDB" id="A0ABD5XGZ5"/>
<reference evidence="1 2" key="1">
    <citation type="journal article" date="2019" name="Int. J. Syst. Evol. Microbiol.">
        <title>The Global Catalogue of Microorganisms (GCM) 10K type strain sequencing project: providing services to taxonomists for standard genome sequencing and annotation.</title>
        <authorList>
            <consortium name="The Broad Institute Genomics Platform"/>
            <consortium name="The Broad Institute Genome Sequencing Center for Infectious Disease"/>
            <person name="Wu L."/>
            <person name="Ma J."/>
        </authorList>
    </citation>
    <scope>NUCLEOTIDE SEQUENCE [LARGE SCALE GENOMIC DNA]</scope>
    <source>
        <strain evidence="1 2">DSM 26526</strain>
    </source>
</reference>